<name>A0A4Y2IEC6_ARAVE</name>
<evidence type="ECO:0000256" key="1">
    <source>
        <dbReference type="SAM" id="Phobius"/>
    </source>
</evidence>
<evidence type="ECO:0000313" key="2">
    <source>
        <dbReference type="EMBL" id="GBM76083.1"/>
    </source>
</evidence>
<keyword evidence="1" id="KW-1133">Transmembrane helix</keyword>
<sequence>MSVSQVPPRGTTTTWMRSSGYVSGVSLSWWLWGVVVLAISRWQDVPPTGGVGAWAGDDYFVTDHRIRVAVELVRSFRCTASRDGFF</sequence>
<dbReference type="EMBL" id="BGPR01002597">
    <property type="protein sequence ID" value="GBM76083.1"/>
    <property type="molecule type" value="Genomic_DNA"/>
</dbReference>
<dbReference type="AlphaFoldDB" id="A0A4Y2IEC6"/>
<accession>A0A4Y2IEC6</accession>
<keyword evidence="3" id="KW-1185">Reference proteome</keyword>
<comment type="caution">
    <text evidence="2">The sequence shown here is derived from an EMBL/GenBank/DDBJ whole genome shotgun (WGS) entry which is preliminary data.</text>
</comment>
<gene>
    <name evidence="2" type="ORF">AVEN_242330_1</name>
</gene>
<feature type="transmembrane region" description="Helical" evidence="1">
    <location>
        <begin position="20"/>
        <end position="39"/>
    </location>
</feature>
<keyword evidence="1" id="KW-0472">Membrane</keyword>
<keyword evidence="1" id="KW-0812">Transmembrane</keyword>
<proteinExistence type="predicted"/>
<protein>
    <submittedName>
        <fullName evidence="2">Uncharacterized protein</fullName>
    </submittedName>
</protein>
<organism evidence="2 3">
    <name type="scientific">Araneus ventricosus</name>
    <name type="common">Orbweaver spider</name>
    <name type="synonym">Epeira ventricosa</name>
    <dbReference type="NCBI Taxonomy" id="182803"/>
    <lineage>
        <taxon>Eukaryota</taxon>
        <taxon>Metazoa</taxon>
        <taxon>Ecdysozoa</taxon>
        <taxon>Arthropoda</taxon>
        <taxon>Chelicerata</taxon>
        <taxon>Arachnida</taxon>
        <taxon>Araneae</taxon>
        <taxon>Araneomorphae</taxon>
        <taxon>Entelegynae</taxon>
        <taxon>Araneoidea</taxon>
        <taxon>Araneidae</taxon>
        <taxon>Araneus</taxon>
    </lineage>
</organism>
<reference evidence="2 3" key="1">
    <citation type="journal article" date="2019" name="Sci. Rep.">
        <title>Orb-weaving spider Araneus ventricosus genome elucidates the spidroin gene catalogue.</title>
        <authorList>
            <person name="Kono N."/>
            <person name="Nakamura H."/>
            <person name="Ohtoshi R."/>
            <person name="Moran D.A.P."/>
            <person name="Shinohara A."/>
            <person name="Yoshida Y."/>
            <person name="Fujiwara M."/>
            <person name="Mori M."/>
            <person name="Tomita M."/>
            <person name="Arakawa K."/>
        </authorList>
    </citation>
    <scope>NUCLEOTIDE SEQUENCE [LARGE SCALE GENOMIC DNA]</scope>
</reference>
<dbReference type="Proteomes" id="UP000499080">
    <property type="component" value="Unassembled WGS sequence"/>
</dbReference>
<evidence type="ECO:0000313" key="3">
    <source>
        <dbReference type="Proteomes" id="UP000499080"/>
    </source>
</evidence>